<protein>
    <submittedName>
        <fullName evidence="2">Tetratricopeptide (TPR) repeat protein</fullName>
    </submittedName>
</protein>
<keyword evidence="3" id="KW-1185">Reference proteome</keyword>
<gene>
    <name evidence="2" type="ORF">H4W79_000395</name>
</gene>
<dbReference type="RefSeq" id="WP_191276239.1">
    <property type="nucleotide sequence ID" value="NZ_BMXJ01000012.1"/>
</dbReference>
<feature type="region of interest" description="Disordered" evidence="1">
    <location>
        <begin position="385"/>
        <end position="424"/>
    </location>
</feature>
<reference evidence="2 3" key="1">
    <citation type="submission" date="2020-10" db="EMBL/GenBank/DDBJ databases">
        <title>Sequencing the genomes of 1000 actinobacteria strains.</title>
        <authorList>
            <person name="Klenk H.-P."/>
        </authorList>
    </citation>
    <scope>NUCLEOTIDE SEQUENCE [LARGE SCALE GENOMIC DNA]</scope>
    <source>
        <strain evidence="2 3">DSM 45157</strain>
    </source>
</reference>
<name>A0ABR9HAY8_9ACTN</name>
<evidence type="ECO:0000313" key="3">
    <source>
        <dbReference type="Proteomes" id="UP000598217"/>
    </source>
</evidence>
<sequence length="424" mass="46054">MPGHSWGRIEIPVRVWERQDTQRLLRERDIAGLFRLAQAHGASQTRIASATGIAQGRVSEILSRRRMVSSLELMERIADGLAMPDPSRALLGLAPRQAPLATERSAVAGDTNPAPCPKTSGVDEQVRERLEIASIDSALVRLLEEQTQNLRLIDRKLGAHYLLAQSQAHVQQMHELLRQSIPGTVRRGLARALAEAASLTGWQALDAGRLATSWGYYEIAKSAAQESGGSTVLAHVSAEQVYVLLDSGRNGEALAVLRATHDGEGKSLPALLRSWLWAAEGEVRASLGQEPECRKALDHAFSLLPQQPDDPSLPFLMLDDTHLMRWRGHCLARLGHSEAIEDLTRALDDIAPLGLGRAEAGLRTDLAVAYSASGDVTQAQRQARRATELSERSGSVRQRARLTRLLGPPSPSGGQEVEQGDEGS</sequence>
<dbReference type="EMBL" id="JADBDY010000001">
    <property type="protein sequence ID" value="MBE1456181.1"/>
    <property type="molecule type" value="Genomic_DNA"/>
</dbReference>
<comment type="caution">
    <text evidence="2">The sequence shown here is derived from an EMBL/GenBank/DDBJ whole genome shotgun (WGS) entry which is preliminary data.</text>
</comment>
<dbReference type="SUPFAM" id="SSF48452">
    <property type="entry name" value="TPR-like"/>
    <property type="match status" value="1"/>
</dbReference>
<accession>A0ABR9HAY8</accession>
<dbReference type="InterPro" id="IPR001387">
    <property type="entry name" value="Cro/C1-type_HTH"/>
</dbReference>
<dbReference type="Proteomes" id="UP000598217">
    <property type="component" value="Unassembled WGS sequence"/>
</dbReference>
<evidence type="ECO:0000256" key="1">
    <source>
        <dbReference type="SAM" id="MobiDB-lite"/>
    </source>
</evidence>
<dbReference type="InterPro" id="IPR011990">
    <property type="entry name" value="TPR-like_helical_dom_sf"/>
</dbReference>
<proteinExistence type="predicted"/>
<evidence type="ECO:0000313" key="2">
    <source>
        <dbReference type="EMBL" id="MBE1456181.1"/>
    </source>
</evidence>
<dbReference type="Gene3D" id="1.25.40.10">
    <property type="entry name" value="Tetratricopeptide repeat domain"/>
    <property type="match status" value="1"/>
</dbReference>
<organism evidence="2 3">
    <name type="scientific">Nocardiopsis terrae</name>
    <dbReference type="NCBI Taxonomy" id="372655"/>
    <lineage>
        <taxon>Bacteria</taxon>
        <taxon>Bacillati</taxon>
        <taxon>Actinomycetota</taxon>
        <taxon>Actinomycetes</taxon>
        <taxon>Streptosporangiales</taxon>
        <taxon>Nocardiopsidaceae</taxon>
        <taxon>Nocardiopsis</taxon>
    </lineage>
</organism>
<dbReference type="CDD" id="cd00093">
    <property type="entry name" value="HTH_XRE"/>
    <property type="match status" value="1"/>
</dbReference>